<name>A0A060SLY6_PYCCI</name>
<dbReference type="STRING" id="5643.A0A060SLY6"/>
<dbReference type="OrthoDB" id="39175at2759"/>
<dbReference type="AlphaFoldDB" id="A0A060SLY6"/>
<keyword evidence="3" id="KW-1185">Reference proteome</keyword>
<evidence type="ECO:0000256" key="1">
    <source>
        <dbReference type="SAM" id="MobiDB-lite"/>
    </source>
</evidence>
<feature type="compositionally biased region" description="Low complexity" evidence="1">
    <location>
        <begin position="125"/>
        <end position="135"/>
    </location>
</feature>
<sequence>MSRMSFGGHDEELCPHAAMGNGFDVPVINTGYMHALWDQAIEPAWYANQPGSMHYIPPHAISTRYYTLSDPNVYPHGQPSIPTPVDHDTSETVGATPVTQSTASAGAVELHQPHVTAVNPPQTPAPSRSPARAYPVLPKQRRNRDYPCGDPVRVAQGTAQREDQPAAVQNSPLSEPRAPSANSKGAQTRRDPTVEVENAQARTDFFGKHGHAEQDAQTTRRAATAEFSVDMNTSAVYSPTTGRKVPVGRESGKPALNIAPGTTAAKRPYKRGTPVACVSCRKRKVACGGPQEGDLEGRCG</sequence>
<accession>A0A060SLY6</accession>
<evidence type="ECO:0000313" key="3">
    <source>
        <dbReference type="Proteomes" id="UP000029665"/>
    </source>
</evidence>
<evidence type="ECO:0000313" key="2">
    <source>
        <dbReference type="EMBL" id="CDO75532.1"/>
    </source>
</evidence>
<dbReference type="HOGENOM" id="CLU_927934_0_0_1"/>
<evidence type="ECO:0008006" key="4">
    <source>
        <dbReference type="Google" id="ProtNLM"/>
    </source>
</evidence>
<feature type="region of interest" description="Disordered" evidence="1">
    <location>
        <begin position="237"/>
        <end position="267"/>
    </location>
</feature>
<proteinExistence type="predicted"/>
<feature type="region of interest" description="Disordered" evidence="1">
    <location>
        <begin position="116"/>
        <end position="194"/>
    </location>
</feature>
<dbReference type="EMBL" id="CCBP010000276">
    <property type="protein sequence ID" value="CDO75532.1"/>
    <property type="molecule type" value="Genomic_DNA"/>
</dbReference>
<dbReference type="Proteomes" id="UP000029665">
    <property type="component" value="Unassembled WGS sequence"/>
</dbReference>
<protein>
    <recommendedName>
        <fullName evidence="4">Zn(2)-C6 fungal-type domain-containing protein</fullName>
    </recommendedName>
</protein>
<gene>
    <name evidence="2" type="ORF">BN946_scf184825.g1</name>
</gene>
<comment type="caution">
    <text evidence="2">The sequence shown here is derived from an EMBL/GenBank/DDBJ whole genome shotgun (WGS) entry which is preliminary data.</text>
</comment>
<reference evidence="2" key="1">
    <citation type="submission" date="2014-01" db="EMBL/GenBank/DDBJ databases">
        <title>The genome of the white-rot fungus Pycnoporus cinnabarinus: a basidiomycete model with a versatile arsenal for lignocellulosic biomass breakdown.</title>
        <authorList>
            <person name="Levasseur A."/>
            <person name="Lomascolo A."/>
            <person name="Ruiz-Duenas F.J."/>
            <person name="Uzan E."/>
            <person name="Piumi F."/>
            <person name="Kues U."/>
            <person name="Ram A.F.J."/>
            <person name="Murat C."/>
            <person name="Haon M."/>
            <person name="Benoit I."/>
            <person name="Arfi Y."/>
            <person name="Chevret D."/>
            <person name="Drula E."/>
            <person name="Kwon M.J."/>
            <person name="Gouret P."/>
            <person name="Lesage-Meessen L."/>
            <person name="Lombard V."/>
            <person name="Mariette J."/>
            <person name="Noirot C."/>
            <person name="Park J."/>
            <person name="Patyshakuliyeva A."/>
            <person name="Wieneger R.A.B."/>
            <person name="Wosten H.A.B."/>
            <person name="Martin F."/>
            <person name="Coutinho P.M."/>
            <person name="de Vries R."/>
            <person name="Martinez A.T."/>
            <person name="Klopp C."/>
            <person name="Pontarotti P."/>
            <person name="Henrissat B."/>
            <person name="Record E."/>
        </authorList>
    </citation>
    <scope>NUCLEOTIDE SEQUENCE [LARGE SCALE GENOMIC DNA]</scope>
    <source>
        <strain evidence="2">BRFM137</strain>
    </source>
</reference>
<organism evidence="2 3">
    <name type="scientific">Pycnoporus cinnabarinus</name>
    <name type="common">Cinnabar-red polypore</name>
    <name type="synonym">Trametes cinnabarina</name>
    <dbReference type="NCBI Taxonomy" id="5643"/>
    <lineage>
        <taxon>Eukaryota</taxon>
        <taxon>Fungi</taxon>
        <taxon>Dikarya</taxon>
        <taxon>Basidiomycota</taxon>
        <taxon>Agaricomycotina</taxon>
        <taxon>Agaricomycetes</taxon>
        <taxon>Polyporales</taxon>
        <taxon>Polyporaceae</taxon>
        <taxon>Trametes</taxon>
    </lineage>
</organism>